<dbReference type="EMBL" id="CP141885">
    <property type="protein sequence ID" value="WRT66960.1"/>
    <property type="molecule type" value="Genomic_DNA"/>
</dbReference>
<sequence length="103" mass="11912">MGTVHSRPKKLTLDEIPEDAKSESKYTLYIMMTYREGSERGPNPLWTGSYDDIIHQEIPPNSAMYGWGSSQSFDKEKVRRFVKSLESKNMDVEIRYRVVGPSH</sequence>
<keyword evidence="2" id="KW-1185">Reference proteome</keyword>
<gene>
    <name evidence="1" type="ORF">IL334_003925</name>
</gene>
<protein>
    <submittedName>
        <fullName evidence="1">Uncharacterized protein</fullName>
    </submittedName>
</protein>
<organism evidence="1 2">
    <name type="scientific">Kwoniella shivajii</name>
    <dbReference type="NCBI Taxonomy" id="564305"/>
    <lineage>
        <taxon>Eukaryota</taxon>
        <taxon>Fungi</taxon>
        <taxon>Dikarya</taxon>
        <taxon>Basidiomycota</taxon>
        <taxon>Agaricomycotina</taxon>
        <taxon>Tremellomycetes</taxon>
        <taxon>Tremellales</taxon>
        <taxon>Cryptococcaceae</taxon>
        <taxon>Kwoniella</taxon>
    </lineage>
</organism>
<evidence type="ECO:0000313" key="1">
    <source>
        <dbReference type="EMBL" id="WRT66960.1"/>
    </source>
</evidence>
<reference evidence="1 2" key="1">
    <citation type="submission" date="2024-01" db="EMBL/GenBank/DDBJ databases">
        <title>Comparative genomics of Cryptococcus and Kwoniella reveals pathogenesis evolution and contrasting modes of karyotype evolution via chromosome fusion or intercentromeric recombination.</title>
        <authorList>
            <person name="Coelho M.A."/>
            <person name="David-Palma M."/>
            <person name="Shea T."/>
            <person name="Bowers K."/>
            <person name="McGinley-Smith S."/>
            <person name="Mohammad A.W."/>
            <person name="Gnirke A."/>
            <person name="Yurkov A.M."/>
            <person name="Nowrousian M."/>
            <person name="Sun S."/>
            <person name="Cuomo C.A."/>
            <person name="Heitman J."/>
        </authorList>
    </citation>
    <scope>NUCLEOTIDE SEQUENCE [LARGE SCALE GENOMIC DNA]</scope>
    <source>
        <strain evidence="1">CBS 11374</strain>
    </source>
</reference>
<evidence type="ECO:0000313" key="2">
    <source>
        <dbReference type="Proteomes" id="UP001329825"/>
    </source>
</evidence>
<dbReference type="Proteomes" id="UP001329825">
    <property type="component" value="Chromosome 5"/>
</dbReference>
<dbReference type="GeneID" id="87956056"/>
<dbReference type="RefSeq" id="XP_062791700.1">
    <property type="nucleotide sequence ID" value="XM_062935649.1"/>
</dbReference>
<name>A0ABZ1CZA2_9TREE</name>
<proteinExistence type="predicted"/>
<accession>A0ABZ1CZA2</accession>